<keyword evidence="2" id="KW-1185">Reference proteome</keyword>
<dbReference type="EMBL" id="RCHU02000012">
    <property type="protein sequence ID" value="KAL3575712.1"/>
    <property type="molecule type" value="Genomic_DNA"/>
</dbReference>
<comment type="caution">
    <text evidence="1">The sequence shown here is derived from an EMBL/GenBank/DDBJ whole genome shotgun (WGS) entry which is preliminary data.</text>
</comment>
<reference evidence="1 2" key="1">
    <citation type="journal article" date="2024" name="Plant Biotechnol. J.">
        <title>Genome and CRISPR/Cas9 system of a widespread forest tree (Populus alba) in the world.</title>
        <authorList>
            <person name="Liu Y.J."/>
            <person name="Jiang P.F."/>
            <person name="Han X.M."/>
            <person name="Li X.Y."/>
            <person name="Wang H.M."/>
            <person name="Wang Y.J."/>
            <person name="Wang X.X."/>
            <person name="Zeng Q.Y."/>
        </authorList>
    </citation>
    <scope>NUCLEOTIDE SEQUENCE [LARGE SCALE GENOMIC DNA]</scope>
    <source>
        <strain evidence="2">cv. PAL-ZL1</strain>
    </source>
</reference>
<sequence length="242" mass="26980">MQAGVESWHAVVLDQSSADTYSTNRNSVSLPKLFSSFSPFPVSLPHQSSLSAKFIEFDFLHVLLKIHLFPHMPLLCGIIARGIEDPIYCNAVRNLEKLSPIVVLLVGTHLPEIHDSIALMLNSKLVHIQLDEIDLLRYPEAKGISYSMAEFQTTLLQGDSVDSDSDDEVYTDLAFDLAGDDNICRLGITDKNCGSDDKGHTMEVRKHNPHGTHEVYDHSFVATINAIDNTERLHIVVEDLFP</sequence>
<organism evidence="1 2">
    <name type="scientific">Populus alba</name>
    <name type="common">White poplar</name>
    <dbReference type="NCBI Taxonomy" id="43335"/>
    <lineage>
        <taxon>Eukaryota</taxon>
        <taxon>Viridiplantae</taxon>
        <taxon>Streptophyta</taxon>
        <taxon>Embryophyta</taxon>
        <taxon>Tracheophyta</taxon>
        <taxon>Spermatophyta</taxon>
        <taxon>Magnoliopsida</taxon>
        <taxon>eudicotyledons</taxon>
        <taxon>Gunneridae</taxon>
        <taxon>Pentapetalae</taxon>
        <taxon>rosids</taxon>
        <taxon>fabids</taxon>
        <taxon>Malpighiales</taxon>
        <taxon>Salicaceae</taxon>
        <taxon>Saliceae</taxon>
        <taxon>Populus</taxon>
    </lineage>
</organism>
<protein>
    <submittedName>
        <fullName evidence="1">Uncharacterized protein</fullName>
    </submittedName>
</protein>
<accession>A0ACC4BAW4</accession>
<proteinExistence type="predicted"/>
<dbReference type="Proteomes" id="UP000309997">
    <property type="component" value="Unassembled WGS sequence"/>
</dbReference>
<gene>
    <name evidence="1" type="ORF">D5086_023813</name>
</gene>
<name>A0ACC4BAW4_POPAL</name>
<evidence type="ECO:0000313" key="2">
    <source>
        <dbReference type="Proteomes" id="UP000309997"/>
    </source>
</evidence>
<evidence type="ECO:0000313" key="1">
    <source>
        <dbReference type="EMBL" id="KAL3575712.1"/>
    </source>
</evidence>